<dbReference type="GeneID" id="54286246"/>
<dbReference type="PANTHER" id="PTHR35394">
    <property type="entry name" value="DUF3176 DOMAIN-CONTAINING PROTEIN"/>
    <property type="match status" value="1"/>
</dbReference>
<dbReference type="InterPro" id="IPR021514">
    <property type="entry name" value="DUF3176"/>
</dbReference>
<evidence type="ECO:0000256" key="1">
    <source>
        <dbReference type="SAM" id="MobiDB-lite"/>
    </source>
</evidence>
<protein>
    <submittedName>
        <fullName evidence="3">Uncharacterized protein</fullName>
    </submittedName>
</protein>
<dbReference type="Proteomes" id="UP000799778">
    <property type="component" value="Unassembled WGS sequence"/>
</dbReference>
<accession>A0A6A5XGK7</accession>
<feature type="transmembrane region" description="Helical" evidence="2">
    <location>
        <begin position="600"/>
        <end position="622"/>
    </location>
</feature>
<feature type="region of interest" description="Disordered" evidence="1">
    <location>
        <begin position="1"/>
        <end position="22"/>
    </location>
</feature>
<keyword evidence="2" id="KW-0812">Transmembrane</keyword>
<feature type="transmembrane region" description="Helical" evidence="2">
    <location>
        <begin position="177"/>
        <end position="195"/>
    </location>
</feature>
<dbReference type="AlphaFoldDB" id="A0A6A5XGK7"/>
<dbReference type="RefSeq" id="XP_033380402.1">
    <property type="nucleotide sequence ID" value="XM_033528849.1"/>
</dbReference>
<keyword evidence="2" id="KW-1133">Transmembrane helix</keyword>
<name>A0A6A5XGK7_9PLEO</name>
<dbReference type="OrthoDB" id="5376804at2759"/>
<evidence type="ECO:0000313" key="3">
    <source>
        <dbReference type="EMBL" id="KAF2012063.1"/>
    </source>
</evidence>
<dbReference type="Pfam" id="PF11374">
    <property type="entry name" value="DUF3176"/>
    <property type="match status" value="1"/>
</dbReference>
<proteinExistence type="predicted"/>
<dbReference type="EMBL" id="ML978073">
    <property type="protein sequence ID" value="KAF2012063.1"/>
    <property type="molecule type" value="Genomic_DNA"/>
</dbReference>
<evidence type="ECO:0000313" key="4">
    <source>
        <dbReference type="Proteomes" id="UP000799778"/>
    </source>
</evidence>
<evidence type="ECO:0000256" key="2">
    <source>
        <dbReference type="SAM" id="Phobius"/>
    </source>
</evidence>
<sequence>MDRFHDVQMNNGGRSQDEISNERAPKTYSKVFSSEKSSEENIHKIQSGTRWNTISSRPIEYAKGTWHRSSLLHVWWLEILACILTVATVVAIIVTVRAYEHKPLPQWRYGISLNALIAVYTVIMKGCAGLILAEGISHLKWTSLSRPRPLSGFALHDQASRGPWGAVALLLKHRGGLFSSLGAFVTILVILLDPFSQQIIRLEDCVRVSGDVQASIPRAQHYDESGRHIFAIYQEISRGLRDAAYNGIFADIKPQVQATCRSGNCTFPEEYTTVGFCSKCRDRTDDLIMSTFTNGTGSLKTPWTNATLDGISLVRPNGSIIPSVNGTVMKPVSFLSGGSTFDEIPMIRRERAPENPDPDIYKAYSCRVYPCMKSIRGSMSISELHETIEESGPFEETFSHSMRVGYGAGSINTADLKCVDNDGRRILKDLGYKFDDKTRWLPYNVSAMFGSLKDPEYVTSTDYNPCTKAPAQSSAEICKDYGGGSWNLTEKAYTVVPARCIHSMGYIFYNSVGPYLLADILQGELYDSPNYGYGAFEGKETLMSLWNAGSGNGTIADVDGMVRNMTDAMTTYMRRNGLENFTAPAIGDVHFNTTCVEVRWVWLIYAAATIGLLIVFFLGMVIQTTISQSRLRAEAGVDGIVPPVHDLKSDALAFLFHGFDKESLDMMGTVGATNRQREITKRAKEFNVQLVPTEQGWKLSSQRR</sequence>
<keyword evidence="2" id="KW-0472">Membrane</keyword>
<feature type="transmembrane region" description="Helical" evidence="2">
    <location>
        <begin position="111"/>
        <end position="133"/>
    </location>
</feature>
<reference evidence="3" key="1">
    <citation type="journal article" date="2020" name="Stud. Mycol.">
        <title>101 Dothideomycetes genomes: a test case for predicting lifestyles and emergence of pathogens.</title>
        <authorList>
            <person name="Haridas S."/>
            <person name="Albert R."/>
            <person name="Binder M."/>
            <person name="Bloem J."/>
            <person name="Labutti K."/>
            <person name="Salamov A."/>
            <person name="Andreopoulos B."/>
            <person name="Baker S."/>
            <person name="Barry K."/>
            <person name="Bills G."/>
            <person name="Bluhm B."/>
            <person name="Cannon C."/>
            <person name="Castanera R."/>
            <person name="Culley D."/>
            <person name="Daum C."/>
            <person name="Ezra D."/>
            <person name="Gonzalez J."/>
            <person name="Henrissat B."/>
            <person name="Kuo A."/>
            <person name="Liang C."/>
            <person name="Lipzen A."/>
            <person name="Lutzoni F."/>
            <person name="Magnuson J."/>
            <person name="Mondo S."/>
            <person name="Nolan M."/>
            <person name="Ohm R."/>
            <person name="Pangilinan J."/>
            <person name="Park H.-J."/>
            <person name="Ramirez L."/>
            <person name="Alfaro M."/>
            <person name="Sun H."/>
            <person name="Tritt A."/>
            <person name="Yoshinaga Y."/>
            <person name="Zwiers L.-H."/>
            <person name="Turgeon B."/>
            <person name="Goodwin S."/>
            <person name="Spatafora J."/>
            <person name="Crous P."/>
            <person name="Grigoriev I."/>
        </authorList>
    </citation>
    <scope>NUCLEOTIDE SEQUENCE</scope>
    <source>
        <strain evidence="3">CBS 175.79</strain>
    </source>
</reference>
<gene>
    <name evidence="3" type="ORF">BU24DRAFT_425893</name>
</gene>
<dbReference type="PANTHER" id="PTHR35394:SF5">
    <property type="entry name" value="DUF3176 DOMAIN-CONTAINING PROTEIN"/>
    <property type="match status" value="1"/>
</dbReference>
<keyword evidence="4" id="KW-1185">Reference proteome</keyword>
<organism evidence="3 4">
    <name type="scientific">Aaosphaeria arxii CBS 175.79</name>
    <dbReference type="NCBI Taxonomy" id="1450172"/>
    <lineage>
        <taxon>Eukaryota</taxon>
        <taxon>Fungi</taxon>
        <taxon>Dikarya</taxon>
        <taxon>Ascomycota</taxon>
        <taxon>Pezizomycotina</taxon>
        <taxon>Dothideomycetes</taxon>
        <taxon>Pleosporomycetidae</taxon>
        <taxon>Pleosporales</taxon>
        <taxon>Pleosporales incertae sedis</taxon>
        <taxon>Aaosphaeria</taxon>
    </lineage>
</organism>
<feature type="transmembrane region" description="Helical" evidence="2">
    <location>
        <begin position="75"/>
        <end position="99"/>
    </location>
</feature>